<accession>A0A2N1PI41</accession>
<organism evidence="1 2">
    <name type="scientific">Candidatus Wallbacteria bacterium HGW-Wallbacteria-1</name>
    <dbReference type="NCBI Taxonomy" id="2013854"/>
    <lineage>
        <taxon>Bacteria</taxon>
        <taxon>Candidatus Walliibacteriota</taxon>
    </lineage>
</organism>
<evidence type="ECO:0000313" key="1">
    <source>
        <dbReference type="EMBL" id="PKK88005.1"/>
    </source>
</evidence>
<sequence length="74" mass="8478">MTIGVGWRLHGASTKAECEDSSINNKRGIIVCTMHTNLEKLATSCIEHGFELLHNDRNFDPMKSFQKIRSMDRR</sequence>
<dbReference type="EMBL" id="PGXC01000076">
    <property type="protein sequence ID" value="PKK88005.1"/>
    <property type="molecule type" value="Genomic_DNA"/>
</dbReference>
<gene>
    <name evidence="1" type="ORF">CVV64_20740</name>
</gene>
<dbReference type="AlphaFoldDB" id="A0A2N1PI41"/>
<evidence type="ECO:0000313" key="2">
    <source>
        <dbReference type="Proteomes" id="UP000233256"/>
    </source>
</evidence>
<protein>
    <submittedName>
        <fullName evidence="1">Uncharacterized protein</fullName>
    </submittedName>
</protein>
<comment type="caution">
    <text evidence="1">The sequence shown here is derived from an EMBL/GenBank/DDBJ whole genome shotgun (WGS) entry which is preliminary data.</text>
</comment>
<name>A0A2N1PI41_9BACT</name>
<proteinExistence type="predicted"/>
<dbReference type="Proteomes" id="UP000233256">
    <property type="component" value="Unassembled WGS sequence"/>
</dbReference>
<reference evidence="1 2" key="1">
    <citation type="journal article" date="2017" name="ISME J.">
        <title>Potential for microbial H2 and metal transformations associated with novel bacteria and archaea in deep terrestrial subsurface sediments.</title>
        <authorList>
            <person name="Hernsdorf A.W."/>
            <person name="Amano Y."/>
            <person name="Miyakawa K."/>
            <person name="Ise K."/>
            <person name="Suzuki Y."/>
            <person name="Anantharaman K."/>
            <person name="Probst A."/>
            <person name="Burstein D."/>
            <person name="Thomas B.C."/>
            <person name="Banfield J.F."/>
        </authorList>
    </citation>
    <scope>NUCLEOTIDE SEQUENCE [LARGE SCALE GENOMIC DNA]</scope>
    <source>
        <strain evidence="1">HGW-Wallbacteria-1</strain>
    </source>
</reference>